<evidence type="ECO:0000313" key="6">
    <source>
        <dbReference type="EMBL" id="VFT89894.1"/>
    </source>
</evidence>
<keyword evidence="3" id="KW-0862">Zinc</keyword>
<evidence type="ECO:0000313" key="5">
    <source>
        <dbReference type="EMBL" id="KAF0696180.1"/>
    </source>
</evidence>
<dbReference type="AlphaFoldDB" id="A0A485KXL7"/>
<sequence>MEARRNQYRLQLLHWDSAATVTSGDGTFVEFRLLNTRVVLKLFDEVPGGALLVFTENLRAHAKAWSTHLVGKFQCKKKNGKKKGICSSWTSGKIYTEMSYQDSNGAYDTCKFLVRVWTQCCRKCNATVSPRMDEDIYNERVVSRLQLWMGLRSPMHFEKQVVTGLPPHRQDLCSACRAGKCQIATKSATKREEFPRDRDHYDY</sequence>
<proteinExistence type="predicted"/>
<feature type="domain" description="3CxxC-type" evidence="4">
    <location>
        <begin position="68"/>
        <end position="179"/>
    </location>
</feature>
<dbReference type="Proteomes" id="UP000332933">
    <property type="component" value="Unassembled WGS sequence"/>
</dbReference>
<dbReference type="GO" id="GO:0008270">
    <property type="term" value="F:zinc ion binding"/>
    <property type="evidence" value="ECO:0007669"/>
    <property type="project" value="UniProtKB-KW"/>
</dbReference>
<reference evidence="5" key="2">
    <citation type="submission" date="2019-06" db="EMBL/GenBank/DDBJ databases">
        <title>Genomics analysis of Aphanomyces spp. identifies a new class of oomycete effector associated with host adaptation.</title>
        <authorList>
            <person name="Gaulin E."/>
        </authorList>
    </citation>
    <scope>NUCLEOTIDE SEQUENCE</scope>
    <source>
        <strain evidence="5">CBS 578.67</strain>
    </source>
</reference>
<evidence type="ECO:0000259" key="4">
    <source>
        <dbReference type="SMART" id="SM01328"/>
    </source>
</evidence>
<reference evidence="6 7" key="1">
    <citation type="submission" date="2019-03" db="EMBL/GenBank/DDBJ databases">
        <authorList>
            <person name="Gaulin E."/>
            <person name="Dumas B."/>
        </authorList>
    </citation>
    <scope>NUCLEOTIDE SEQUENCE [LARGE SCALE GENOMIC DNA]</scope>
    <source>
        <strain evidence="6">CBS 568.67</strain>
    </source>
</reference>
<organism evidence="6 7">
    <name type="scientific">Aphanomyces stellatus</name>
    <dbReference type="NCBI Taxonomy" id="120398"/>
    <lineage>
        <taxon>Eukaryota</taxon>
        <taxon>Sar</taxon>
        <taxon>Stramenopiles</taxon>
        <taxon>Oomycota</taxon>
        <taxon>Saprolegniomycetes</taxon>
        <taxon>Saprolegniales</taxon>
        <taxon>Verrucalvaceae</taxon>
        <taxon>Aphanomyces</taxon>
    </lineage>
</organism>
<dbReference type="InterPro" id="IPR027377">
    <property type="entry name" value="ZAR1/RTP1-5-like_Znf-3CxxC"/>
</dbReference>
<dbReference type="OrthoDB" id="8121437at2759"/>
<evidence type="ECO:0000256" key="2">
    <source>
        <dbReference type="ARBA" id="ARBA00022771"/>
    </source>
</evidence>
<accession>A0A485KXL7</accession>
<protein>
    <submittedName>
        <fullName evidence="6">Aste57867_13049 protein</fullName>
    </submittedName>
</protein>
<evidence type="ECO:0000256" key="3">
    <source>
        <dbReference type="ARBA" id="ARBA00022833"/>
    </source>
</evidence>
<dbReference type="Pfam" id="PF13695">
    <property type="entry name" value="Zn_ribbon_3CxxC"/>
    <property type="match status" value="1"/>
</dbReference>
<keyword evidence="7" id="KW-1185">Reference proteome</keyword>
<dbReference type="SMART" id="SM01328">
    <property type="entry name" value="zf-3CxxC"/>
    <property type="match status" value="1"/>
</dbReference>
<keyword evidence="1" id="KW-0479">Metal-binding</keyword>
<evidence type="ECO:0000313" key="7">
    <source>
        <dbReference type="Proteomes" id="UP000332933"/>
    </source>
</evidence>
<gene>
    <name evidence="6" type="primary">Aste57867_13049</name>
    <name evidence="5" type="ORF">As57867_013001</name>
    <name evidence="6" type="ORF">ASTE57867_13049</name>
</gene>
<keyword evidence="2" id="KW-0863">Zinc-finger</keyword>
<evidence type="ECO:0000256" key="1">
    <source>
        <dbReference type="ARBA" id="ARBA00022723"/>
    </source>
</evidence>
<name>A0A485KXL7_9STRA</name>
<dbReference type="EMBL" id="CAADRA010005443">
    <property type="protein sequence ID" value="VFT89894.1"/>
    <property type="molecule type" value="Genomic_DNA"/>
</dbReference>
<dbReference type="EMBL" id="VJMH01005422">
    <property type="protein sequence ID" value="KAF0696180.1"/>
    <property type="molecule type" value="Genomic_DNA"/>
</dbReference>